<dbReference type="NCBIfam" id="NF008380">
    <property type="entry name" value="PRK11175.1"/>
    <property type="match status" value="1"/>
</dbReference>
<evidence type="ECO:0000256" key="4">
    <source>
        <dbReference type="ARBA" id="ARBA00037131"/>
    </source>
</evidence>
<protein>
    <recommendedName>
        <fullName evidence="5">Universal stress protein E</fullName>
    </recommendedName>
</protein>
<name>A0A1A9AYN9_PLESH</name>
<dbReference type="InterPro" id="IPR006016">
    <property type="entry name" value="UspA"/>
</dbReference>
<keyword evidence="3" id="KW-0963">Cytoplasm</keyword>
<dbReference type="InterPro" id="IPR006015">
    <property type="entry name" value="Universal_stress_UspA"/>
</dbReference>
<organism evidence="6 7">
    <name type="scientific">Plesiomonas shigelloides</name>
    <name type="common">Aeromonas shigelloides</name>
    <dbReference type="NCBI Taxonomy" id="703"/>
    <lineage>
        <taxon>Bacteria</taxon>
        <taxon>Pseudomonadati</taxon>
        <taxon>Pseudomonadota</taxon>
        <taxon>Gammaproteobacteria</taxon>
        <taxon>Enterobacterales</taxon>
        <taxon>Enterobacteriaceae</taxon>
        <taxon>Plesiomonas</taxon>
    </lineage>
</organism>
<evidence type="ECO:0000256" key="1">
    <source>
        <dbReference type="ARBA" id="ARBA00004496"/>
    </source>
</evidence>
<dbReference type="PANTHER" id="PTHR47892:SF1">
    <property type="entry name" value="UNIVERSAL STRESS PROTEIN E"/>
    <property type="match status" value="1"/>
</dbReference>
<evidence type="ECO:0000256" key="2">
    <source>
        <dbReference type="ARBA" id="ARBA00008791"/>
    </source>
</evidence>
<dbReference type="KEGG" id="pshi:SAMEA2665130_1749"/>
<dbReference type="GO" id="GO:0005737">
    <property type="term" value="C:cytoplasm"/>
    <property type="evidence" value="ECO:0007669"/>
    <property type="project" value="UniProtKB-SubCell"/>
</dbReference>
<comment type="caution">
    <text evidence="6">The sequence shown here is derived from an EMBL/GenBank/DDBJ whole genome shotgun (WGS) entry which is preliminary data.</text>
</comment>
<dbReference type="EMBL" id="JAFNAA010000004">
    <property type="protein sequence ID" value="MBO1107635.1"/>
    <property type="molecule type" value="Genomic_DNA"/>
</dbReference>
<dbReference type="AlphaFoldDB" id="A0A1A9AYN9"/>
<dbReference type="GeneID" id="69706727"/>
<reference evidence="6" key="1">
    <citation type="submission" date="2021-03" db="EMBL/GenBank/DDBJ databases">
        <title>Plesiomonas shigelloides zfcc0051, isolated from zebrafish feces.</title>
        <authorList>
            <person name="Vanderhoek Z."/>
            <person name="Gaulke C."/>
        </authorList>
    </citation>
    <scope>NUCLEOTIDE SEQUENCE</scope>
    <source>
        <strain evidence="6">Zfcc0051</strain>
    </source>
</reference>
<sequence length="315" mass="35370">MIKYRNILVAIDPNQEAQPALSRALYLAQQEEGAEITAFLSIYDFSYEMTSMLSADERQAMRDGVVGQRINWVRDLLKDYTDTNVPIHIKVVWHNRPFEAIIREVIQGGHDLLIKATHQHDGLESLIFTPTDWHLLRKCPCPVLMVKNNEWREYSKLLVAVNLSSDEEYHQSLNEKLICEAQSLSVALQPGEVHLVNSYPSTPVNISIDIPEFDPKAYNDAIRGHHLLGMKTLRQQYHISAECTHVVEGLPEEVIPDVADKIDAELVILGTIGRTGISAAFIGNTAEHVIDRLTCDLLAVKPDGFVCPITDSLAK</sequence>
<comment type="subcellular location">
    <subcellularLocation>
        <location evidence="1">Cytoplasm</location>
    </subcellularLocation>
</comment>
<evidence type="ECO:0000313" key="6">
    <source>
        <dbReference type="EMBL" id="MBO1107635.1"/>
    </source>
</evidence>
<evidence type="ECO:0000256" key="5">
    <source>
        <dbReference type="ARBA" id="ARBA00040919"/>
    </source>
</evidence>
<dbReference type="RefSeq" id="WP_010863851.1">
    <property type="nucleotide sequence ID" value="NZ_CP027852.1"/>
</dbReference>
<dbReference type="CDD" id="cd23660">
    <property type="entry name" value="USP-E_repeat2"/>
    <property type="match status" value="1"/>
</dbReference>
<accession>A0A1A9AYN9</accession>
<dbReference type="Gene3D" id="3.40.50.12370">
    <property type="match status" value="1"/>
</dbReference>
<dbReference type="PRINTS" id="PR01438">
    <property type="entry name" value="UNVRSLSTRESS"/>
</dbReference>
<gene>
    <name evidence="6" type="primary">uspE</name>
    <name evidence="6" type="ORF">J2R62_05230</name>
</gene>
<comment type="function">
    <text evidence="4">Required for resistance to DNA-damaging agents.</text>
</comment>
<evidence type="ECO:0000256" key="3">
    <source>
        <dbReference type="ARBA" id="ARBA00022490"/>
    </source>
</evidence>
<dbReference type="Pfam" id="PF00582">
    <property type="entry name" value="Usp"/>
    <property type="match status" value="2"/>
</dbReference>
<proteinExistence type="inferred from homology"/>
<evidence type="ECO:0000313" key="7">
    <source>
        <dbReference type="Proteomes" id="UP000664658"/>
    </source>
</evidence>
<dbReference type="PANTHER" id="PTHR47892">
    <property type="entry name" value="UNIVERSAL STRESS PROTEIN E"/>
    <property type="match status" value="1"/>
</dbReference>
<dbReference type="Proteomes" id="UP000664658">
    <property type="component" value="Unassembled WGS sequence"/>
</dbReference>
<comment type="similarity">
    <text evidence="2">Belongs to the universal stress protein A family.</text>
</comment>
<dbReference type="SUPFAM" id="SSF52402">
    <property type="entry name" value="Adenine nucleotide alpha hydrolases-like"/>
    <property type="match status" value="2"/>
</dbReference>